<dbReference type="Proteomes" id="UP001343257">
    <property type="component" value="Unassembled WGS sequence"/>
</dbReference>
<keyword evidence="2" id="KW-0808">Transferase</keyword>
<evidence type="ECO:0000313" key="3">
    <source>
        <dbReference type="Proteomes" id="UP001343257"/>
    </source>
</evidence>
<dbReference type="InterPro" id="IPR051678">
    <property type="entry name" value="AGP_Transferase"/>
</dbReference>
<gene>
    <name evidence="2" type="ORF">P9847_25955</name>
</gene>
<dbReference type="SUPFAM" id="SSF56112">
    <property type="entry name" value="Protein kinase-like (PK-like)"/>
    <property type="match status" value="1"/>
</dbReference>
<dbReference type="InterPro" id="IPR011009">
    <property type="entry name" value="Kinase-like_dom_sf"/>
</dbReference>
<keyword evidence="3" id="KW-1185">Reference proteome</keyword>
<organism evidence="2 3">
    <name type="scientific">Paenibacillus chibensis</name>
    <dbReference type="NCBI Taxonomy" id="59846"/>
    <lineage>
        <taxon>Bacteria</taxon>
        <taxon>Bacillati</taxon>
        <taxon>Bacillota</taxon>
        <taxon>Bacilli</taxon>
        <taxon>Bacillales</taxon>
        <taxon>Paenibacillaceae</taxon>
        <taxon>Paenibacillus</taxon>
    </lineage>
</organism>
<dbReference type="Gene3D" id="3.90.1200.10">
    <property type="match status" value="1"/>
</dbReference>
<dbReference type="PANTHER" id="PTHR21310">
    <property type="entry name" value="AMINOGLYCOSIDE PHOSPHOTRANSFERASE-RELATED-RELATED"/>
    <property type="match status" value="1"/>
</dbReference>
<dbReference type="EMBL" id="JARTLD010000077">
    <property type="protein sequence ID" value="MED5020708.1"/>
    <property type="molecule type" value="Genomic_DNA"/>
</dbReference>
<proteinExistence type="predicted"/>
<dbReference type="Pfam" id="PF01636">
    <property type="entry name" value="APH"/>
    <property type="match status" value="1"/>
</dbReference>
<dbReference type="InterPro" id="IPR002575">
    <property type="entry name" value="Aminoglycoside_PTrfase"/>
</dbReference>
<sequence>MESQTKAKLTEEQLVRLIGKHFGESTSVVHRTELTNGWFNTAYDLALSSGENVILKVAPGAEVETLTCEKNIMKNEVEVLKLVRKEGAIPVPNVYAYDDSQDLIPHEYFLMEKVPGQPYNLIKESMSADERERIEVDLGRYNRKINEIRGDSFGHFVASPEKLFASWGQVFAALMADLLTDGRRLGVQLPASYEEIEEAVAAKLPFLDEVTEPRLVHWDLWNGNVFVHEGRIHAIIDWERALWGDPLFEYYFGKMEPSEAFYRGYGNRFDSQHERERRKLYDLYFDLILVIECYSRKYENPDHVRWVRKNLAAGWVQFQD</sequence>
<reference evidence="2 3" key="1">
    <citation type="submission" date="2023-03" db="EMBL/GenBank/DDBJ databases">
        <title>Bacillus Genome Sequencing.</title>
        <authorList>
            <person name="Dunlap C."/>
        </authorList>
    </citation>
    <scope>NUCLEOTIDE SEQUENCE [LARGE SCALE GENOMIC DNA]</scope>
    <source>
        <strain evidence="2 3">NRS-52</strain>
    </source>
</reference>
<protein>
    <submittedName>
        <fullName evidence="2">Aminoglycoside phosphotransferase family protein</fullName>
        <ecNumber evidence="2">2.7.1.-</ecNumber>
    </submittedName>
</protein>
<dbReference type="EC" id="2.7.1.-" evidence="2"/>
<dbReference type="RefSeq" id="WP_328282140.1">
    <property type="nucleotide sequence ID" value="NZ_JARTLD010000077.1"/>
</dbReference>
<name>A0ABU6Q0P4_9BACL</name>
<dbReference type="Gene3D" id="3.30.200.20">
    <property type="entry name" value="Phosphorylase Kinase, domain 1"/>
    <property type="match status" value="1"/>
</dbReference>
<feature type="domain" description="Aminoglycoside phosphotransferase" evidence="1">
    <location>
        <begin position="32"/>
        <end position="272"/>
    </location>
</feature>
<dbReference type="GO" id="GO:0016740">
    <property type="term" value="F:transferase activity"/>
    <property type="evidence" value="ECO:0007669"/>
    <property type="project" value="UniProtKB-KW"/>
</dbReference>
<comment type="caution">
    <text evidence="2">The sequence shown here is derived from an EMBL/GenBank/DDBJ whole genome shotgun (WGS) entry which is preliminary data.</text>
</comment>
<accession>A0ABU6Q0P4</accession>
<dbReference type="PANTHER" id="PTHR21310:SF15">
    <property type="entry name" value="AMINOGLYCOSIDE PHOSPHOTRANSFERASE DOMAIN-CONTAINING PROTEIN"/>
    <property type="match status" value="1"/>
</dbReference>
<evidence type="ECO:0000259" key="1">
    <source>
        <dbReference type="Pfam" id="PF01636"/>
    </source>
</evidence>
<evidence type="ECO:0000313" key="2">
    <source>
        <dbReference type="EMBL" id="MED5020708.1"/>
    </source>
</evidence>